<accession>A0ABT2HXB2</accession>
<dbReference type="EMBL" id="JALXSQ010000021">
    <property type="protein sequence ID" value="MCT2042957.1"/>
    <property type="molecule type" value="Genomic_DNA"/>
</dbReference>
<reference evidence="10 11" key="1">
    <citation type="submission" date="2022-04" db="EMBL/GenBank/DDBJ databases">
        <title>Human microbiome associated bacterial genomes.</title>
        <authorList>
            <person name="Sandstrom S."/>
            <person name="Salamzade R."/>
            <person name="Kalan L.R."/>
        </authorList>
    </citation>
    <scope>NUCLEOTIDE SEQUENCE [LARGE SCALE GENOMIC DNA]</scope>
    <source>
        <strain evidence="11">p3-SID1799</strain>
    </source>
</reference>
<evidence type="ECO:0000256" key="1">
    <source>
        <dbReference type="ARBA" id="ARBA00022475"/>
    </source>
</evidence>
<feature type="domain" description="POTRA" evidence="9">
    <location>
        <begin position="57"/>
        <end position="124"/>
    </location>
</feature>
<evidence type="ECO:0000256" key="6">
    <source>
        <dbReference type="SAM" id="MobiDB-lite"/>
    </source>
</evidence>
<keyword evidence="11" id="KW-1185">Reference proteome</keyword>
<organism evidence="10 11">
    <name type="scientific">Pseudoclavibacter albus</name>
    <dbReference type="NCBI Taxonomy" id="272241"/>
    <lineage>
        <taxon>Bacteria</taxon>
        <taxon>Bacillati</taxon>
        <taxon>Actinomycetota</taxon>
        <taxon>Actinomycetes</taxon>
        <taxon>Micrococcales</taxon>
        <taxon>Microbacteriaceae</taxon>
        <taxon>Pseudoclavibacter</taxon>
    </lineage>
</organism>
<evidence type="ECO:0000256" key="4">
    <source>
        <dbReference type="ARBA" id="ARBA00022989"/>
    </source>
</evidence>
<evidence type="ECO:0000256" key="2">
    <source>
        <dbReference type="ARBA" id="ARBA00022618"/>
    </source>
</evidence>
<dbReference type="Pfam" id="PF08478">
    <property type="entry name" value="POTRA_1"/>
    <property type="match status" value="1"/>
</dbReference>
<dbReference type="PANTHER" id="PTHR37820">
    <property type="entry name" value="CELL DIVISION PROTEIN DIVIB"/>
    <property type="match status" value="1"/>
</dbReference>
<evidence type="ECO:0000259" key="9">
    <source>
        <dbReference type="Pfam" id="PF08478"/>
    </source>
</evidence>
<feature type="transmembrane region" description="Helical" evidence="7">
    <location>
        <begin position="33"/>
        <end position="56"/>
    </location>
</feature>
<evidence type="ECO:0000256" key="3">
    <source>
        <dbReference type="ARBA" id="ARBA00022692"/>
    </source>
</evidence>
<evidence type="ECO:0000313" key="10">
    <source>
        <dbReference type="EMBL" id="MCT2042957.1"/>
    </source>
</evidence>
<dbReference type="Proteomes" id="UP001525379">
    <property type="component" value="Unassembled WGS sequence"/>
</dbReference>
<dbReference type="RefSeq" id="WP_260104264.1">
    <property type="nucleotide sequence ID" value="NZ_JALXSQ010000021.1"/>
</dbReference>
<keyword evidence="2" id="KW-0132">Cell division</keyword>
<evidence type="ECO:0000256" key="5">
    <source>
        <dbReference type="ARBA" id="ARBA00023306"/>
    </source>
</evidence>
<feature type="domain" description="Cell division protein FtsQ/DivIB C-terminal" evidence="8">
    <location>
        <begin position="133"/>
        <end position="230"/>
    </location>
</feature>
<dbReference type="InterPro" id="IPR013685">
    <property type="entry name" value="POTRA_FtsQ_type"/>
</dbReference>
<comment type="caution">
    <text evidence="10">The sequence shown here is derived from an EMBL/GenBank/DDBJ whole genome shotgun (WGS) entry which is preliminary data.</text>
</comment>
<feature type="compositionally biased region" description="Polar residues" evidence="6">
    <location>
        <begin position="249"/>
        <end position="259"/>
    </location>
</feature>
<dbReference type="InterPro" id="IPR005548">
    <property type="entry name" value="Cell_div_FtsQ/DivIB_C"/>
</dbReference>
<feature type="compositionally biased region" description="Pro residues" evidence="6">
    <location>
        <begin position="260"/>
        <end position="284"/>
    </location>
</feature>
<name>A0ABT2HXB2_9MICO</name>
<feature type="region of interest" description="Disordered" evidence="6">
    <location>
        <begin position="238"/>
        <end position="284"/>
    </location>
</feature>
<dbReference type="Pfam" id="PF03799">
    <property type="entry name" value="FtsQ_DivIB_C"/>
    <property type="match status" value="1"/>
</dbReference>
<evidence type="ECO:0000313" key="11">
    <source>
        <dbReference type="Proteomes" id="UP001525379"/>
    </source>
</evidence>
<keyword evidence="7" id="KW-0472">Membrane</keyword>
<proteinExistence type="predicted"/>
<keyword evidence="5" id="KW-0131">Cell cycle</keyword>
<sequence>MKPVTRRERAADGTVIDGSARFARHRRRRRRQLIAALSILAALIAFVAVGVFSPFLSVREVRVEGTQRLPVESVQAALADLGDKPLALVTNADIGERLDGMVEVQSYDFRLEPPSTLVVEIAERERLGAVNVPAGYAIVDGAGVTLEQVPTAPQDVPRFELEDNTPSSPGFQAAAAVTGTLPDDLRAQVESVQARSLDGVTLKLRDGDTVVWGSAEHSARKAEVFAMLRQLTGPEIVSYDVTSPDAPVTRTSPVEQPGATNPPSPAPDPAASPAQPAPPAPPAP</sequence>
<gene>
    <name evidence="10" type="ORF">M3D15_06390</name>
</gene>
<keyword evidence="1" id="KW-1003">Cell membrane</keyword>
<dbReference type="PANTHER" id="PTHR37820:SF1">
    <property type="entry name" value="CELL DIVISION PROTEIN FTSQ"/>
    <property type="match status" value="1"/>
</dbReference>
<dbReference type="InterPro" id="IPR050487">
    <property type="entry name" value="FtsQ_DivIB"/>
</dbReference>
<evidence type="ECO:0000259" key="8">
    <source>
        <dbReference type="Pfam" id="PF03799"/>
    </source>
</evidence>
<protein>
    <submittedName>
        <fullName evidence="10">FtsQ-type POTRA domain-containing protein</fullName>
    </submittedName>
</protein>
<evidence type="ECO:0000256" key="7">
    <source>
        <dbReference type="SAM" id="Phobius"/>
    </source>
</evidence>
<keyword evidence="3 7" id="KW-0812">Transmembrane</keyword>
<keyword evidence="4 7" id="KW-1133">Transmembrane helix</keyword>